<dbReference type="AlphaFoldDB" id="A0A381UFE2"/>
<dbReference type="GO" id="GO:0030170">
    <property type="term" value="F:pyridoxal phosphate binding"/>
    <property type="evidence" value="ECO:0007669"/>
    <property type="project" value="InterPro"/>
</dbReference>
<dbReference type="InterPro" id="IPR005814">
    <property type="entry name" value="Aminotrans_3"/>
</dbReference>
<dbReference type="InterPro" id="IPR015421">
    <property type="entry name" value="PyrdxlP-dep_Trfase_major"/>
</dbReference>
<name>A0A381UFE2_9ZZZZ</name>
<gene>
    <name evidence="3" type="ORF">METZ01_LOCUS79786</name>
</gene>
<dbReference type="PIRSF" id="PIRSF000521">
    <property type="entry name" value="Transaminase_4ab_Lys_Orn"/>
    <property type="match status" value="1"/>
</dbReference>
<dbReference type="InterPro" id="IPR015422">
    <property type="entry name" value="PyrdxlP-dep_Trfase_small"/>
</dbReference>
<dbReference type="PROSITE" id="PS00600">
    <property type="entry name" value="AA_TRANSFER_CLASS_3"/>
    <property type="match status" value="1"/>
</dbReference>
<accession>A0A381UFE2</accession>
<dbReference type="InterPro" id="IPR015424">
    <property type="entry name" value="PyrdxlP-dep_Trfase"/>
</dbReference>
<dbReference type="Pfam" id="PF00202">
    <property type="entry name" value="Aminotran_3"/>
    <property type="match status" value="1"/>
</dbReference>
<sequence>MESKTTQELWPSFPTLERVYIEKAEGAYLYGKDNLKILDAAGGAIVVNLGHGRKEVADAIHKATTNSSYILPPWSCQEREQLIAELKEHWLPSYLTRVHLSSGGSEANEAAIKIAIQYQAARGKPEKKQILTRSLSYHGTTISMAAMSGHASRKKGLESFLKKYTATETPYPLRCPLGKHHPEALNYYIEDLEKVIKKVGSKNIAALIAEPIIGSSGGAITPPADYWKKAQEILKKNDILLIADEVMTGFGRVGEKFASNLYDISPDILVAGKGMAGGYAAISGTYSTDKIVDTIGDKGYEVMFHTFAALPQSCAASTTVLKILREENLLDKARIQGRKLKEALVEAFSDHPHVADIRGEGLLLGIEILKDKERLIPFDKKQNITFKIIEHSLEEGVFFYPGGTGDIRDIICIGAPFIIDQKEIELMIKALT</sequence>
<reference evidence="3" key="1">
    <citation type="submission" date="2018-05" db="EMBL/GenBank/DDBJ databases">
        <authorList>
            <person name="Lanie J.A."/>
            <person name="Ng W.-L."/>
            <person name="Kazmierczak K.M."/>
            <person name="Andrzejewski T.M."/>
            <person name="Davidsen T.M."/>
            <person name="Wayne K.J."/>
            <person name="Tettelin H."/>
            <person name="Glass J.I."/>
            <person name="Rusch D."/>
            <person name="Podicherti R."/>
            <person name="Tsui H.-C.T."/>
            <person name="Winkler M.E."/>
        </authorList>
    </citation>
    <scope>NUCLEOTIDE SEQUENCE</scope>
</reference>
<evidence type="ECO:0000313" key="3">
    <source>
        <dbReference type="EMBL" id="SVA26932.1"/>
    </source>
</evidence>
<dbReference type="GO" id="GO:0008483">
    <property type="term" value="F:transaminase activity"/>
    <property type="evidence" value="ECO:0007669"/>
    <property type="project" value="InterPro"/>
</dbReference>
<evidence type="ECO:0000256" key="1">
    <source>
        <dbReference type="ARBA" id="ARBA00008954"/>
    </source>
</evidence>
<comment type="similarity">
    <text evidence="1">Belongs to the class-III pyridoxal-phosphate-dependent aminotransferase family.</text>
</comment>
<dbReference type="CDD" id="cd00610">
    <property type="entry name" value="OAT_like"/>
    <property type="match status" value="1"/>
</dbReference>
<evidence type="ECO:0008006" key="4">
    <source>
        <dbReference type="Google" id="ProtNLM"/>
    </source>
</evidence>
<protein>
    <recommendedName>
        <fullName evidence="4">Aspartate aminotransferase family protein</fullName>
    </recommendedName>
</protein>
<organism evidence="3">
    <name type="scientific">marine metagenome</name>
    <dbReference type="NCBI Taxonomy" id="408172"/>
    <lineage>
        <taxon>unclassified sequences</taxon>
        <taxon>metagenomes</taxon>
        <taxon>ecological metagenomes</taxon>
    </lineage>
</organism>
<dbReference type="PANTHER" id="PTHR43094:SF1">
    <property type="entry name" value="AMINOTRANSFERASE CLASS-III"/>
    <property type="match status" value="1"/>
</dbReference>
<dbReference type="SUPFAM" id="SSF53383">
    <property type="entry name" value="PLP-dependent transferases"/>
    <property type="match status" value="1"/>
</dbReference>
<keyword evidence="2" id="KW-0663">Pyridoxal phosphate</keyword>
<dbReference type="EMBL" id="UINC01006336">
    <property type="protein sequence ID" value="SVA26932.1"/>
    <property type="molecule type" value="Genomic_DNA"/>
</dbReference>
<proteinExistence type="inferred from homology"/>
<dbReference type="Gene3D" id="3.90.1150.10">
    <property type="entry name" value="Aspartate Aminotransferase, domain 1"/>
    <property type="match status" value="1"/>
</dbReference>
<feature type="non-terminal residue" evidence="3">
    <location>
        <position position="432"/>
    </location>
</feature>
<evidence type="ECO:0000256" key="2">
    <source>
        <dbReference type="ARBA" id="ARBA00022898"/>
    </source>
</evidence>
<dbReference type="InterPro" id="IPR049704">
    <property type="entry name" value="Aminotrans_3_PPA_site"/>
</dbReference>
<dbReference type="PANTHER" id="PTHR43094">
    <property type="entry name" value="AMINOTRANSFERASE"/>
    <property type="match status" value="1"/>
</dbReference>
<dbReference type="Gene3D" id="3.40.640.10">
    <property type="entry name" value="Type I PLP-dependent aspartate aminotransferase-like (Major domain)"/>
    <property type="match status" value="1"/>
</dbReference>